<feature type="transmembrane region" description="Helical" evidence="7">
    <location>
        <begin position="195"/>
        <end position="213"/>
    </location>
</feature>
<feature type="transmembrane region" description="Helical" evidence="7">
    <location>
        <begin position="274"/>
        <end position="297"/>
    </location>
</feature>
<feature type="transmembrane region" description="Helical" evidence="7">
    <location>
        <begin position="64"/>
        <end position="95"/>
    </location>
</feature>
<reference evidence="8" key="2">
    <citation type="journal article" date="2023" name="IMA Fungus">
        <title>Comparative genomic study of the Penicillium genus elucidates a diverse pangenome and 15 lateral gene transfer events.</title>
        <authorList>
            <person name="Petersen C."/>
            <person name="Sorensen T."/>
            <person name="Nielsen M.R."/>
            <person name="Sondergaard T.E."/>
            <person name="Sorensen J.L."/>
            <person name="Fitzpatrick D.A."/>
            <person name="Frisvad J.C."/>
            <person name="Nielsen K.L."/>
        </authorList>
    </citation>
    <scope>NUCLEOTIDE SEQUENCE</scope>
    <source>
        <strain evidence="8">IBT 16125</strain>
    </source>
</reference>
<dbReference type="PANTHER" id="PTHR45649:SF14">
    <property type="entry name" value="GABA PERMEASE"/>
    <property type="match status" value="1"/>
</dbReference>
<proteinExistence type="predicted"/>
<feature type="transmembrane region" description="Helical" evidence="7">
    <location>
        <begin position="153"/>
        <end position="174"/>
    </location>
</feature>
<protein>
    <recommendedName>
        <fullName evidence="10">Amino acid transporter</fullName>
    </recommendedName>
</protein>
<evidence type="ECO:0000256" key="5">
    <source>
        <dbReference type="ARBA" id="ARBA00023136"/>
    </source>
</evidence>
<feature type="region of interest" description="Disordered" evidence="6">
    <location>
        <begin position="522"/>
        <end position="557"/>
    </location>
</feature>
<feature type="compositionally biased region" description="Basic and acidic residues" evidence="6">
    <location>
        <begin position="547"/>
        <end position="557"/>
    </location>
</feature>
<evidence type="ECO:0000256" key="2">
    <source>
        <dbReference type="ARBA" id="ARBA00022448"/>
    </source>
</evidence>
<feature type="transmembrane region" description="Helical" evidence="7">
    <location>
        <begin position="116"/>
        <end position="141"/>
    </location>
</feature>
<keyword evidence="4 7" id="KW-1133">Transmembrane helix</keyword>
<feature type="transmembrane region" description="Helical" evidence="7">
    <location>
        <begin position="494"/>
        <end position="512"/>
    </location>
</feature>
<sequence length="557" mass="61339">MKSLELQDDLDLEARGYRRQMPRQFSTFSLVALSFSLTCTWSGTGSSIGISLQEASAAGTIWSLPVAALMTAILSAGVAELASAYPVAGAQYYWAFCLASKEWRAFASYMNGWLSILGWWLASGAACNFIASLMLSIVVLWYPNYEIQNWQQWLVYIGVVWLAVAFNTWGSQLLPLYNRFNCEQYTSYSLENYKFLVSCITLTTTTITVFVCSRNNHAPPEWTFGDATNGTGWQSEGLAFLLAICNAVYAFLGTDCGAHICEEIHDPTRNTPKVILYPILIGLLTAFPFAAACMNAITDIDAVLNSPTGVPLIQIYYQSTGSKAASSILLALFAFCFFGCTVGNGKFIASTDDSGSLISCFSGTTCSRTIWAVSRDDMLPFSRVWAVVNTLFKIPLNALCLTRTVVSLYGLIFLGSSTAFSAMVGAAIIFLQTSCALPQAILLWRGRHILPERPFSLGRFGFAINLISVLWVLLLDTLCFFPIEMPVTKENMNYVSVVSIGLTISVLALYLFSKKGKYLGPRLPNEDPGQRECQINEGQELENDADADSRWDMPKKE</sequence>
<evidence type="ECO:0000313" key="8">
    <source>
        <dbReference type="EMBL" id="KAJ5453872.1"/>
    </source>
</evidence>
<feature type="transmembrane region" description="Helical" evidence="7">
    <location>
        <begin position="456"/>
        <end position="474"/>
    </location>
</feature>
<comment type="caution">
    <text evidence="8">The sequence shown here is derived from an EMBL/GenBank/DDBJ whole genome shotgun (WGS) entry which is preliminary data.</text>
</comment>
<feature type="transmembrane region" description="Helical" evidence="7">
    <location>
        <begin position="233"/>
        <end position="253"/>
    </location>
</feature>
<dbReference type="Proteomes" id="UP001213681">
    <property type="component" value="Unassembled WGS sequence"/>
</dbReference>
<dbReference type="PIRSF" id="PIRSF006060">
    <property type="entry name" value="AA_transporter"/>
    <property type="match status" value="1"/>
</dbReference>
<reference evidence="8" key="1">
    <citation type="submission" date="2022-12" db="EMBL/GenBank/DDBJ databases">
        <authorList>
            <person name="Petersen C."/>
        </authorList>
    </citation>
    <scope>NUCLEOTIDE SEQUENCE</scope>
    <source>
        <strain evidence="8">IBT 16125</strain>
    </source>
</reference>
<evidence type="ECO:0000256" key="1">
    <source>
        <dbReference type="ARBA" id="ARBA00004141"/>
    </source>
</evidence>
<evidence type="ECO:0000256" key="3">
    <source>
        <dbReference type="ARBA" id="ARBA00022692"/>
    </source>
</evidence>
<dbReference type="Pfam" id="PF13520">
    <property type="entry name" value="AA_permease_2"/>
    <property type="match status" value="1"/>
</dbReference>
<feature type="transmembrane region" description="Helical" evidence="7">
    <location>
        <begin position="25"/>
        <end position="44"/>
    </location>
</feature>
<keyword evidence="2" id="KW-0813">Transport</keyword>
<dbReference type="Gene3D" id="1.20.1740.10">
    <property type="entry name" value="Amino acid/polyamine transporter I"/>
    <property type="match status" value="1"/>
</dbReference>
<dbReference type="InterPro" id="IPR002293">
    <property type="entry name" value="AA/rel_permease1"/>
</dbReference>
<evidence type="ECO:0008006" key="10">
    <source>
        <dbReference type="Google" id="ProtNLM"/>
    </source>
</evidence>
<dbReference type="AlphaFoldDB" id="A0AAD6C6U9"/>
<keyword evidence="5 7" id="KW-0472">Membrane</keyword>
<feature type="transmembrane region" description="Helical" evidence="7">
    <location>
        <begin position="324"/>
        <end position="342"/>
    </location>
</feature>
<dbReference type="RefSeq" id="XP_056766828.1">
    <property type="nucleotide sequence ID" value="XM_056908210.1"/>
</dbReference>
<accession>A0AAD6C6U9</accession>
<organism evidence="8 9">
    <name type="scientific">Penicillium daleae</name>
    <dbReference type="NCBI Taxonomy" id="63821"/>
    <lineage>
        <taxon>Eukaryota</taxon>
        <taxon>Fungi</taxon>
        <taxon>Dikarya</taxon>
        <taxon>Ascomycota</taxon>
        <taxon>Pezizomycotina</taxon>
        <taxon>Eurotiomycetes</taxon>
        <taxon>Eurotiomycetidae</taxon>
        <taxon>Eurotiales</taxon>
        <taxon>Aspergillaceae</taxon>
        <taxon>Penicillium</taxon>
    </lineage>
</organism>
<dbReference type="PANTHER" id="PTHR45649">
    <property type="entry name" value="AMINO-ACID PERMEASE BAT1"/>
    <property type="match status" value="1"/>
</dbReference>
<keyword evidence="9" id="KW-1185">Reference proteome</keyword>
<evidence type="ECO:0000256" key="6">
    <source>
        <dbReference type="SAM" id="MobiDB-lite"/>
    </source>
</evidence>
<evidence type="ECO:0000313" key="9">
    <source>
        <dbReference type="Proteomes" id="UP001213681"/>
    </source>
</evidence>
<gene>
    <name evidence="8" type="ORF">N7458_004828</name>
</gene>
<evidence type="ECO:0000256" key="7">
    <source>
        <dbReference type="SAM" id="Phobius"/>
    </source>
</evidence>
<dbReference type="GO" id="GO:0022857">
    <property type="term" value="F:transmembrane transporter activity"/>
    <property type="evidence" value="ECO:0007669"/>
    <property type="project" value="InterPro"/>
</dbReference>
<dbReference type="GeneID" id="81598453"/>
<name>A0AAD6C6U9_9EURO</name>
<keyword evidence="3 7" id="KW-0812">Transmembrane</keyword>
<comment type="subcellular location">
    <subcellularLocation>
        <location evidence="1">Membrane</location>
        <topology evidence="1">Multi-pass membrane protein</topology>
    </subcellularLocation>
</comment>
<dbReference type="GO" id="GO:0016020">
    <property type="term" value="C:membrane"/>
    <property type="evidence" value="ECO:0007669"/>
    <property type="project" value="UniProtKB-SubCell"/>
</dbReference>
<evidence type="ECO:0000256" key="4">
    <source>
        <dbReference type="ARBA" id="ARBA00022989"/>
    </source>
</evidence>
<dbReference type="EMBL" id="JAPVEA010000005">
    <property type="protein sequence ID" value="KAJ5453872.1"/>
    <property type="molecule type" value="Genomic_DNA"/>
</dbReference>